<feature type="transmembrane region" description="Helical" evidence="1">
    <location>
        <begin position="362"/>
        <end position="383"/>
    </location>
</feature>
<feature type="transmembrane region" description="Helical" evidence="1">
    <location>
        <begin position="21"/>
        <end position="45"/>
    </location>
</feature>
<feature type="transmembrane region" description="Helical" evidence="1">
    <location>
        <begin position="258"/>
        <end position="277"/>
    </location>
</feature>
<keyword evidence="4" id="KW-1185">Reference proteome</keyword>
<feature type="transmembrane region" description="Helical" evidence="1">
    <location>
        <begin position="151"/>
        <end position="174"/>
    </location>
</feature>
<evidence type="ECO:0000259" key="2">
    <source>
        <dbReference type="Pfam" id="PF04235"/>
    </source>
</evidence>
<name>A0A926NJZ7_9BACI</name>
<organism evidence="3 4">
    <name type="scientific">Metabacillus arenae</name>
    <dbReference type="NCBI Taxonomy" id="2771434"/>
    <lineage>
        <taxon>Bacteria</taxon>
        <taxon>Bacillati</taxon>
        <taxon>Bacillota</taxon>
        <taxon>Bacilli</taxon>
        <taxon>Bacillales</taxon>
        <taxon>Bacillaceae</taxon>
        <taxon>Metabacillus</taxon>
    </lineage>
</organism>
<protein>
    <submittedName>
        <fullName evidence="3">DUF418 domain-containing protein</fullName>
    </submittedName>
</protein>
<dbReference type="RefSeq" id="WP_191159733.1">
    <property type="nucleotide sequence ID" value="NZ_JACXAI010000024.1"/>
</dbReference>
<feature type="transmembrane region" description="Helical" evidence="1">
    <location>
        <begin position="334"/>
        <end position="356"/>
    </location>
</feature>
<feature type="transmembrane region" description="Helical" evidence="1">
    <location>
        <begin position="289"/>
        <end position="313"/>
    </location>
</feature>
<dbReference type="PANTHER" id="PTHR30590:SF2">
    <property type="entry name" value="INNER MEMBRANE PROTEIN"/>
    <property type="match status" value="1"/>
</dbReference>
<evidence type="ECO:0000256" key="1">
    <source>
        <dbReference type="SAM" id="Phobius"/>
    </source>
</evidence>
<feature type="domain" description="DUF418" evidence="2">
    <location>
        <begin position="240"/>
        <end position="402"/>
    </location>
</feature>
<proteinExistence type="predicted"/>
<keyword evidence="1" id="KW-1133">Transmembrane helix</keyword>
<dbReference type="Pfam" id="PF04235">
    <property type="entry name" value="DUF418"/>
    <property type="match status" value="1"/>
</dbReference>
<dbReference type="EMBL" id="JACXAI010000024">
    <property type="protein sequence ID" value="MBD1381988.1"/>
    <property type="molecule type" value="Genomic_DNA"/>
</dbReference>
<feature type="transmembrane region" description="Helical" evidence="1">
    <location>
        <begin position="127"/>
        <end position="144"/>
    </location>
</feature>
<keyword evidence="1" id="KW-0812">Transmembrane</keyword>
<sequence>MMTQSMTTAPIPKQERVRELDIIRGFALLGILAANMSFFSTPGVYLLMTEVEWWNSPWDQLADKLIHFFATSKFFTMFSFLFGLGFVLFLQRAEQKVKRPKTLFLKRLFILLIIGLIHAFGIWYGDILIIYSITGLFLLLFYHLKPKTLLTWGFMSLFLPALLMFLASIGVLMAGGGSPEDTTGAAFADQMIEQSVTAYGSGTFAEIMSQRAQDYAFALTGYIFMVPTIFSMFLFGAYAAKTERYKNIQAQLPFYRKCWLAGLIIGLPFNSLAVYSITQVDSSSSIYLLTYFIGTAIGGPALCFFYMTSVVLLCQKKLWLKILTPLQAVGRLALSNYLLQSLVCTTIFYSYGFGLFGQVGPAMWLLIVVLLYSLQIGISHLWLKKFRFGPAEWLWRSLTYGKRQPFIEKNVTVSRNTDGNTKQF</sequence>
<evidence type="ECO:0000313" key="4">
    <source>
        <dbReference type="Proteomes" id="UP000626844"/>
    </source>
</evidence>
<gene>
    <name evidence="3" type="ORF">IC621_17305</name>
</gene>
<feature type="transmembrane region" description="Helical" evidence="1">
    <location>
        <begin position="65"/>
        <end position="90"/>
    </location>
</feature>
<accession>A0A926NJZ7</accession>
<dbReference type="PANTHER" id="PTHR30590">
    <property type="entry name" value="INNER MEMBRANE PROTEIN"/>
    <property type="match status" value="1"/>
</dbReference>
<reference evidence="3" key="1">
    <citation type="submission" date="2020-09" db="EMBL/GenBank/DDBJ databases">
        <title>A novel bacterium of genus Bacillus, isolated from South China Sea.</title>
        <authorList>
            <person name="Huang H."/>
            <person name="Mo K."/>
            <person name="Hu Y."/>
        </authorList>
    </citation>
    <scope>NUCLEOTIDE SEQUENCE</scope>
    <source>
        <strain evidence="3">IB182487</strain>
    </source>
</reference>
<comment type="caution">
    <text evidence="3">The sequence shown here is derived from an EMBL/GenBank/DDBJ whole genome shotgun (WGS) entry which is preliminary data.</text>
</comment>
<keyword evidence="1" id="KW-0472">Membrane</keyword>
<dbReference type="AlphaFoldDB" id="A0A926NJZ7"/>
<dbReference type="InterPro" id="IPR007349">
    <property type="entry name" value="DUF418"/>
</dbReference>
<feature type="transmembrane region" description="Helical" evidence="1">
    <location>
        <begin position="102"/>
        <end position="121"/>
    </location>
</feature>
<dbReference type="InterPro" id="IPR052529">
    <property type="entry name" value="Bact_Transport_Assoc"/>
</dbReference>
<evidence type="ECO:0000313" key="3">
    <source>
        <dbReference type="EMBL" id="MBD1381988.1"/>
    </source>
</evidence>
<feature type="transmembrane region" description="Helical" evidence="1">
    <location>
        <begin position="215"/>
        <end position="238"/>
    </location>
</feature>
<dbReference type="Proteomes" id="UP000626844">
    <property type="component" value="Unassembled WGS sequence"/>
</dbReference>